<name>A0A512AU24_9BACT</name>
<feature type="domain" description="Glycosyl transferase family 1" evidence="1">
    <location>
        <begin position="216"/>
        <end position="371"/>
    </location>
</feature>
<evidence type="ECO:0000259" key="1">
    <source>
        <dbReference type="Pfam" id="PF00534"/>
    </source>
</evidence>
<dbReference type="RefSeq" id="WP_146895282.1">
    <property type="nucleotide sequence ID" value="NZ_BJYS01000004.1"/>
</dbReference>
<reference evidence="3 4" key="1">
    <citation type="submission" date="2019-07" db="EMBL/GenBank/DDBJ databases">
        <title>Whole genome shotgun sequence of Adhaeribacter aerolatus NBRC 106133.</title>
        <authorList>
            <person name="Hosoyama A."/>
            <person name="Uohara A."/>
            <person name="Ohji S."/>
            <person name="Ichikawa N."/>
        </authorList>
    </citation>
    <scope>NUCLEOTIDE SEQUENCE [LARGE SCALE GENOMIC DNA]</scope>
    <source>
        <strain evidence="3 4">NBRC 106133</strain>
    </source>
</reference>
<dbReference type="GO" id="GO:0016757">
    <property type="term" value="F:glycosyltransferase activity"/>
    <property type="evidence" value="ECO:0007669"/>
    <property type="project" value="InterPro"/>
</dbReference>
<organism evidence="3 4">
    <name type="scientific">Adhaeribacter aerolatus</name>
    <dbReference type="NCBI Taxonomy" id="670289"/>
    <lineage>
        <taxon>Bacteria</taxon>
        <taxon>Pseudomonadati</taxon>
        <taxon>Bacteroidota</taxon>
        <taxon>Cytophagia</taxon>
        <taxon>Cytophagales</taxon>
        <taxon>Hymenobacteraceae</taxon>
        <taxon>Adhaeribacter</taxon>
    </lineage>
</organism>
<dbReference type="Pfam" id="PF00534">
    <property type="entry name" value="Glycos_transf_1"/>
    <property type="match status" value="1"/>
</dbReference>
<dbReference type="SUPFAM" id="SSF53756">
    <property type="entry name" value="UDP-Glycosyltransferase/glycogen phosphorylase"/>
    <property type="match status" value="1"/>
</dbReference>
<dbReference type="OrthoDB" id="1220440at2"/>
<accession>A0A512AU24</accession>
<dbReference type="EMBL" id="BJYS01000004">
    <property type="protein sequence ID" value="GEO03208.1"/>
    <property type="molecule type" value="Genomic_DNA"/>
</dbReference>
<dbReference type="Proteomes" id="UP000321532">
    <property type="component" value="Unassembled WGS sequence"/>
</dbReference>
<comment type="caution">
    <text evidence="3">The sequence shown here is derived from an EMBL/GenBank/DDBJ whole genome shotgun (WGS) entry which is preliminary data.</text>
</comment>
<dbReference type="Gene3D" id="3.40.50.2000">
    <property type="entry name" value="Glycogen Phosphorylase B"/>
    <property type="match status" value="2"/>
</dbReference>
<dbReference type="Pfam" id="PF13439">
    <property type="entry name" value="Glyco_transf_4"/>
    <property type="match status" value="1"/>
</dbReference>
<feature type="domain" description="Glycosyltransferase subfamily 4-like N-terminal" evidence="2">
    <location>
        <begin position="28"/>
        <end position="201"/>
    </location>
</feature>
<evidence type="ECO:0000259" key="2">
    <source>
        <dbReference type="Pfam" id="PF13439"/>
    </source>
</evidence>
<dbReference type="PANTHER" id="PTHR12526:SF600">
    <property type="entry name" value="GLYCOSYL TRANSFERASE GROUP 1"/>
    <property type="match status" value="1"/>
</dbReference>
<dbReference type="PANTHER" id="PTHR12526">
    <property type="entry name" value="GLYCOSYLTRANSFERASE"/>
    <property type="match status" value="1"/>
</dbReference>
<dbReference type="InterPro" id="IPR001296">
    <property type="entry name" value="Glyco_trans_1"/>
</dbReference>
<keyword evidence="3" id="KW-0808">Transferase</keyword>
<proteinExistence type="predicted"/>
<dbReference type="AlphaFoldDB" id="A0A512AU24"/>
<gene>
    <name evidence="3" type="ORF">AAE02nite_08720</name>
</gene>
<sequence>MVEKSVLFISYDGMTDPLGQSQVLPYLAGLSKLGYRFTLLSCEKPERYAQHKAIIEEITREHNIHWQPISFTARPPVLAKYYDIYRLKQKAIALHRQKKFALIHARSYVSAAIGMELKQKFGIKFLFDMRGFWVDERVDGGAWNLQNPFYRYAYQQYKKKEANYIAQSDAIISLTEAGKREMQTWPSYGKAPIQVIPCSADFNLFGLVTPAQKALSRTSLGIKSDALVISYLGSVGAWYLLDEMLALFKEVKKVYPQAVFLFITPEPAEEILAPARKLGLNPADFIIRSATRKEVPVFTASSDINLFFIKQSYSKIASSPTKLGEILAMGLPVVCNSRVGDVAEIVANTNSGVAIDDFSPESYKKVVAKIPELLKKNGAAIRSRAIDYYTLDNAIQKYAQVYSYLLPEPGKKVDAFLKTVG</sequence>
<dbReference type="InterPro" id="IPR028098">
    <property type="entry name" value="Glyco_trans_4-like_N"/>
</dbReference>
<evidence type="ECO:0000313" key="4">
    <source>
        <dbReference type="Proteomes" id="UP000321532"/>
    </source>
</evidence>
<evidence type="ECO:0000313" key="3">
    <source>
        <dbReference type="EMBL" id="GEO03208.1"/>
    </source>
</evidence>
<keyword evidence="4" id="KW-1185">Reference proteome</keyword>
<protein>
    <submittedName>
        <fullName evidence="3">Glycosyl transferase</fullName>
    </submittedName>
</protein>